<accession>A0A1X7T500</accession>
<dbReference type="EnsemblMetazoa" id="Aqu2.1.09579_001">
    <property type="protein sequence ID" value="Aqu2.1.09579_001"/>
    <property type="gene ID" value="Aqu2.1.09579"/>
</dbReference>
<feature type="compositionally biased region" description="Basic and acidic residues" evidence="1">
    <location>
        <begin position="274"/>
        <end position="285"/>
    </location>
</feature>
<dbReference type="InParanoid" id="A0A1X7T500"/>
<reference evidence="2" key="1">
    <citation type="submission" date="2017-05" db="UniProtKB">
        <authorList>
            <consortium name="EnsemblMetazoa"/>
        </authorList>
    </citation>
    <scope>IDENTIFICATION</scope>
</reference>
<evidence type="ECO:0000256" key="1">
    <source>
        <dbReference type="SAM" id="MobiDB-lite"/>
    </source>
</evidence>
<feature type="region of interest" description="Disordered" evidence="1">
    <location>
        <begin position="263"/>
        <end position="285"/>
    </location>
</feature>
<evidence type="ECO:0000313" key="2">
    <source>
        <dbReference type="EnsemblMetazoa" id="Aqu2.1.09579_001"/>
    </source>
</evidence>
<protein>
    <submittedName>
        <fullName evidence="2">Uncharacterized protein</fullName>
    </submittedName>
</protein>
<organism evidence="2">
    <name type="scientific">Amphimedon queenslandica</name>
    <name type="common">Sponge</name>
    <dbReference type="NCBI Taxonomy" id="400682"/>
    <lineage>
        <taxon>Eukaryota</taxon>
        <taxon>Metazoa</taxon>
        <taxon>Porifera</taxon>
        <taxon>Demospongiae</taxon>
        <taxon>Heteroscleromorpha</taxon>
        <taxon>Haplosclerida</taxon>
        <taxon>Niphatidae</taxon>
        <taxon>Amphimedon</taxon>
    </lineage>
</organism>
<dbReference type="AlphaFoldDB" id="A0A1X7T500"/>
<name>A0A1X7T500_AMPQE</name>
<proteinExistence type="predicted"/>
<sequence>EVLVGKEFFRGNYEWFDTSNFWLNAGTTGSLLVRLVIEIEGTPPESNYEGRRSDTSLPQPLHLKFTFTDQEGDSASLQFEQGNSPLDLATRETRINGWCGKSAEDMLSWSFADDTTSNKRSDFAFYKDSNGQICYRPAPLGNGGQYFYIEHSLKKFGYKGKSNGQGEVEITDWKKESKGSSITPYALVDVETGTAYGIKVLIVTPTSKTTSYFLCPRPPSPGSNILTVKDSKIGIKGDVNVSWKVYRCSKSDQIYIYPVNGKSHVSSSLSNKNKSLEGEGKLKGPDKPGEYEVRYYPAWLKGSSTGHRHDIYIASVRFTVAV</sequence>